<dbReference type="InterPro" id="IPR032675">
    <property type="entry name" value="LRR_dom_sf"/>
</dbReference>
<reference evidence="1" key="2">
    <citation type="journal article" date="2023" name="IMA Fungus">
        <title>Comparative genomic study of the Penicillium genus elucidates a diverse pangenome and 15 lateral gene transfer events.</title>
        <authorList>
            <person name="Petersen C."/>
            <person name="Sorensen T."/>
            <person name="Nielsen M.R."/>
            <person name="Sondergaard T.E."/>
            <person name="Sorensen J.L."/>
            <person name="Fitzpatrick D.A."/>
            <person name="Frisvad J.C."/>
            <person name="Nielsen K.L."/>
        </authorList>
    </citation>
    <scope>NUCLEOTIDE SEQUENCE</scope>
    <source>
        <strain evidence="1">IBT 30761</strain>
    </source>
</reference>
<dbReference type="SUPFAM" id="SSF52047">
    <property type="entry name" value="RNI-like"/>
    <property type="match status" value="1"/>
</dbReference>
<dbReference type="EMBL" id="JAPQKI010000009">
    <property type="protein sequence ID" value="KAJ5090372.1"/>
    <property type="molecule type" value="Genomic_DNA"/>
</dbReference>
<comment type="caution">
    <text evidence="1">The sequence shown here is derived from an EMBL/GenBank/DDBJ whole genome shotgun (WGS) entry which is preliminary data.</text>
</comment>
<sequence>MSRNIHLRLPVELIDIIAQFLALKHPPTLFNLALTSKTFYAHHHLAIKSIVYHDILIKIPRDEKKIGDVVSDLVQKLHRTDSFRYVRRVFLVHGRLGYNYGTSMPSEDRWNPPQLSDLRRERHPDQYTTHVGGRDLYGESWGYHPESMWKPVVDLIKQLPALKDLIWHYPEQFPASILETLHRDQPQCLLHLDCFWLRSQGSPETDPGELAILTSPSLHTLAPNLKEVHLPDSTLEEPPKQGLKHPPRPASLERFKVSDGFGSLTRSEDACIWRQYINFAASQELEIDLPSADYESFWQSQVMDLSFPALRSLTLDIGRMSSSTQTMSYYEKVTSFLQGLPPLVELNLNRWHSLIPIESIARRHGPRIQKLRLMHPFLSQGLNEQEICQISKYCLILKELAITINRTQGNLRELALYRALGAIKDLRHLDLDYETSLTAEPHGVIPRETVISPYDIFENPRSQELPADPSFDGFDNEFCEGSLRFNFRPRNGHIRKMIIDSIIDEKLAREIFDCISSTKPRHSLPLKELTLKINRMDIYESSCEAEGKTAKDFQETGDEAGK</sequence>
<reference evidence="1" key="1">
    <citation type="submission" date="2022-11" db="EMBL/GenBank/DDBJ databases">
        <authorList>
            <person name="Petersen C."/>
        </authorList>
    </citation>
    <scope>NUCLEOTIDE SEQUENCE</scope>
    <source>
        <strain evidence="1">IBT 30761</strain>
    </source>
</reference>
<dbReference type="GeneID" id="81360526"/>
<accession>A0A9W9EYJ5</accession>
<dbReference type="Proteomes" id="UP001149074">
    <property type="component" value="Unassembled WGS sequence"/>
</dbReference>
<keyword evidence="2" id="KW-1185">Reference proteome</keyword>
<proteinExistence type="predicted"/>
<dbReference type="AlphaFoldDB" id="A0A9W9EYJ5"/>
<name>A0A9W9EYJ5_9EURO</name>
<protein>
    <submittedName>
        <fullName evidence="1">Uncharacterized protein</fullName>
    </submittedName>
</protein>
<dbReference type="Gene3D" id="3.80.10.10">
    <property type="entry name" value="Ribonuclease Inhibitor"/>
    <property type="match status" value="1"/>
</dbReference>
<dbReference type="RefSeq" id="XP_056472353.1">
    <property type="nucleotide sequence ID" value="XM_056621547.1"/>
</dbReference>
<gene>
    <name evidence="1" type="ORF">N7532_009056</name>
</gene>
<dbReference type="OrthoDB" id="3945550at2759"/>
<organism evidence="1 2">
    <name type="scientific">Penicillium argentinense</name>
    <dbReference type="NCBI Taxonomy" id="1131581"/>
    <lineage>
        <taxon>Eukaryota</taxon>
        <taxon>Fungi</taxon>
        <taxon>Dikarya</taxon>
        <taxon>Ascomycota</taxon>
        <taxon>Pezizomycotina</taxon>
        <taxon>Eurotiomycetes</taxon>
        <taxon>Eurotiomycetidae</taxon>
        <taxon>Eurotiales</taxon>
        <taxon>Aspergillaceae</taxon>
        <taxon>Penicillium</taxon>
    </lineage>
</organism>
<evidence type="ECO:0000313" key="2">
    <source>
        <dbReference type="Proteomes" id="UP001149074"/>
    </source>
</evidence>
<evidence type="ECO:0000313" key="1">
    <source>
        <dbReference type="EMBL" id="KAJ5090372.1"/>
    </source>
</evidence>